<dbReference type="InterPro" id="IPR012338">
    <property type="entry name" value="Beta-lactam/transpept-like"/>
</dbReference>
<dbReference type="Gene3D" id="3.40.710.10">
    <property type="entry name" value="DD-peptidase/beta-lactamase superfamily"/>
    <property type="match status" value="1"/>
</dbReference>
<feature type="transmembrane region" description="Helical" evidence="1">
    <location>
        <begin position="511"/>
        <end position="528"/>
    </location>
</feature>
<organism evidence="4">
    <name type="scientific">Vitrella brassicaformis</name>
    <dbReference type="NCBI Taxonomy" id="1169539"/>
    <lineage>
        <taxon>Eukaryota</taxon>
        <taxon>Sar</taxon>
        <taxon>Alveolata</taxon>
        <taxon>Colpodellida</taxon>
        <taxon>Vitrellaceae</taxon>
        <taxon>Vitrella</taxon>
    </lineage>
</organism>
<dbReference type="Pfam" id="PF00144">
    <property type="entry name" value="Beta-lactamase"/>
    <property type="match status" value="1"/>
</dbReference>
<dbReference type="SUPFAM" id="SSF56601">
    <property type="entry name" value="beta-lactamase/transpeptidase-like"/>
    <property type="match status" value="1"/>
</dbReference>
<reference evidence="4" key="1">
    <citation type="submission" date="2021-01" db="EMBL/GenBank/DDBJ databases">
        <authorList>
            <person name="Corre E."/>
            <person name="Pelletier E."/>
            <person name="Niang G."/>
            <person name="Scheremetjew M."/>
            <person name="Finn R."/>
            <person name="Kale V."/>
            <person name="Holt S."/>
            <person name="Cochrane G."/>
            <person name="Meng A."/>
            <person name="Brown T."/>
            <person name="Cohen L."/>
        </authorList>
    </citation>
    <scope>NUCLEOTIDE SEQUENCE</scope>
    <source>
        <strain evidence="4">CCMP3346</strain>
    </source>
</reference>
<dbReference type="InterPro" id="IPR001466">
    <property type="entry name" value="Beta-lactam-related"/>
</dbReference>
<keyword evidence="2" id="KW-0732">Signal</keyword>
<feature type="signal peptide" evidence="2">
    <location>
        <begin position="1"/>
        <end position="24"/>
    </location>
</feature>
<feature type="domain" description="Beta-lactamase-related" evidence="3">
    <location>
        <begin position="96"/>
        <end position="420"/>
    </location>
</feature>
<evidence type="ECO:0000259" key="3">
    <source>
        <dbReference type="Pfam" id="PF00144"/>
    </source>
</evidence>
<gene>
    <name evidence="4" type="ORF">VBRA1451_LOCUS4616</name>
</gene>
<evidence type="ECO:0000256" key="2">
    <source>
        <dbReference type="SAM" id="SignalP"/>
    </source>
</evidence>
<dbReference type="PANTHER" id="PTHR43283:SF18">
    <property type="match status" value="1"/>
</dbReference>
<evidence type="ECO:0000256" key="1">
    <source>
        <dbReference type="SAM" id="Phobius"/>
    </source>
</evidence>
<feature type="chain" id="PRO_5031084712" description="Beta-lactamase-related domain-containing protein" evidence="2">
    <location>
        <begin position="25"/>
        <end position="529"/>
    </location>
</feature>
<dbReference type="InterPro" id="IPR050789">
    <property type="entry name" value="Diverse_Enzym_Activities"/>
</dbReference>
<sequence>MEALLSRLTMVLLALLFLTHGAVRQQQSPQEPCKEGDSSCLLMRGLQVYDPYLTDTDSFEFDPNTPAYERFERILGRATDRNLGWGAGLMRIAKGDGTLVWEGAYDGGPPGRNANPPPVTRKHPYEIASISKMLTAATVFTYVDEGKINLSDKIMDLVPNETRVPPNLHQINGTNYTDQITVEMLLNHKSGLPDYWNSPDFNKTFLADINRRWEPEEVIPFVAKMEAHYVPHTGEDEPYFAKYDQYAVYYSDTNYVLLGFLLEELEGKPLADVYKVRLYEPLNMTSTWLRYREKPRSSLPILNRYWSKPAIHGNEQIDMSTHKRQTAEWGGGGLVSTTEDLVKVLRGIFESRRPGPGGLYKNNETVQRFFGPDAFHMHVDYDVKEGQWDNVYSSGIFAVKFDDEDMGEILGHEGFGSSFAYWWPPVKTSDGRQVGGYHLVGTLNQLEQLPDVKNDFWWFYVVYEIVEQLVDPAVQEKLAVEMKELPKYLEERQKVAQRPAKRGAAAGVRPSFALLLGVVHLALGLFLLS</sequence>
<dbReference type="AlphaFoldDB" id="A0A7S1JPA2"/>
<keyword evidence="1" id="KW-1133">Transmembrane helix</keyword>
<keyword evidence="1" id="KW-0472">Membrane</keyword>
<accession>A0A7S1JPA2</accession>
<dbReference type="PANTHER" id="PTHR43283">
    <property type="entry name" value="BETA-LACTAMASE-RELATED"/>
    <property type="match status" value="1"/>
</dbReference>
<dbReference type="EMBL" id="HBGB01008161">
    <property type="protein sequence ID" value="CAD9049556.1"/>
    <property type="molecule type" value="Transcribed_RNA"/>
</dbReference>
<proteinExistence type="predicted"/>
<evidence type="ECO:0000313" key="4">
    <source>
        <dbReference type="EMBL" id="CAD9049556.1"/>
    </source>
</evidence>
<keyword evidence="1" id="KW-0812">Transmembrane</keyword>
<protein>
    <recommendedName>
        <fullName evidence="3">Beta-lactamase-related domain-containing protein</fullName>
    </recommendedName>
</protein>
<name>A0A7S1JPA2_9ALVE</name>